<dbReference type="EMBL" id="JABBNT010000003">
    <property type="protein sequence ID" value="NMM44945.1"/>
    <property type="molecule type" value="Genomic_DNA"/>
</dbReference>
<dbReference type="InterPro" id="IPR017871">
    <property type="entry name" value="ABC_transporter-like_CS"/>
</dbReference>
<dbReference type="InterPro" id="IPR005895">
    <property type="entry name" value="ABC_transptr_haem_export_CcmA"/>
</dbReference>
<reference evidence="8 9" key="1">
    <citation type="submission" date="2020-04" db="EMBL/GenBank/DDBJ databases">
        <title>Rhodospirillaceae bacterium KN72 isolated from deep sea.</title>
        <authorList>
            <person name="Zhang D.-C."/>
        </authorList>
    </citation>
    <scope>NUCLEOTIDE SEQUENCE [LARGE SCALE GENOMIC DNA]</scope>
    <source>
        <strain evidence="8 9">KN72</strain>
    </source>
</reference>
<dbReference type="GO" id="GO:0017004">
    <property type="term" value="P:cytochrome complex assembly"/>
    <property type="evidence" value="ECO:0007669"/>
    <property type="project" value="UniProtKB-KW"/>
</dbReference>
<sequence length="205" mass="21348">MTRLAASHLTCLRGARLVFEDLGFDLAGGGALLLTGPNGSGKSSLMRVLAGLLEPFDGSVDLDGTAAYIGHHDPVKPTLTVRESLDFWAALYGADASDVDAALDQLALTDLAPIQGRLLSSGQRRRLTLGRLLVQGAEIWLMDEPTVGLDTAAVKRVESLVAAHRAAGGIVVLSTHIEFALPGAQTLDLGDFAPGRAVDRAGEAA</sequence>
<dbReference type="RefSeq" id="WP_169625327.1">
    <property type="nucleotide sequence ID" value="NZ_JABBNT010000003.1"/>
</dbReference>
<dbReference type="InterPro" id="IPR003593">
    <property type="entry name" value="AAA+_ATPase"/>
</dbReference>
<dbReference type="Gene3D" id="3.40.50.300">
    <property type="entry name" value="P-loop containing nucleotide triphosphate hydrolases"/>
    <property type="match status" value="1"/>
</dbReference>
<keyword evidence="2" id="KW-0547">Nucleotide-binding</keyword>
<dbReference type="Pfam" id="PF00005">
    <property type="entry name" value="ABC_tran"/>
    <property type="match status" value="1"/>
</dbReference>
<dbReference type="InterPro" id="IPR027417">
    <property type="entry name" value="P-loop_NTPase"/>
</dbReference>
<dbReference type="PANTHER" id="PTHR43499">
    <property type="entry name" value="ABC TRANSPORTER I FAMILY MEMBER 1"/>
    <property type="match status" value="1"/>
</dbReference>
<dbReference type="SMART" id="SM00382">
    <property type="entry name" value="AAA"/>
    <property type="match status" value="1"/>
</dbReference>
<dbReference type="NCBIfam" id="TIGR01189">
    <property type="entry name" value="ccmA"/>
    <property type="match status" value="1"/>
</dbReference>
<dbReference type="PROSITE" id="PS50893">
    <property type="entry name" value="ABC_TRANSPORTER_2"/>
    <property type="match status" value="1"/>
</dbReference>
<dbReference type="PANTHER" id="PTHR43499:SF1">
    <property type="entry name" value="ABC TRANSPORTER I FAMILY MEMBER 1"/>
    <property type="match status" value="1"/>
</dbReference>
<evidence type="ECO:0000256" key="5">
    <source>
        <dbReference type="ARBA" id="ARBA00022967"/>
    </source>
</evidence>
<evidence type="ECO:0000256" key="2">
    <source>
        <dbReference type="ARBA" id="ARBA00022741"/>
    </source>
</evidence>
<evidence type="ECO:0000256" key="3">
    <source>
        <dbReference type="ARBA" id="ARBA00022748"/>
    </source>
</evidence>
<gene>
    <name evidence="8" type="primary">ccmA</name>
    <name evidence="8" type="ORF">HH303_10685</name>
</gene>
<dbReference type="AlphaFoldDB" id="A0A7Y0HEQ1"/>
<evidence type="ECO:0000313" key="9">
    <source>
        <dbReference type="Proteomes" id="UP000539372"/>
    </source>
</evidence>
<proteinExistence type="predicted"/>
<dbReference type="GO" id="GO:0005524">
    <property type="term" value="F:ATP binding"/>
    <property type="evidence" value="ECO:0007669"/>
    <property type="project" value="UniProtKB-KW"/>
</dbReference>
<evidence type="ECO:0000256" key="6">
    <source>
        <dbReference type="ARBA" id="ARBA00023136"/>
    </source>
</evidence>
<keyword evidence="1" id="KW-0813">Transport</keyword>
<organism evidence="8 9">
    <name type="scientific">Pacificispira spongiicola</name>
    <dbReference type="NCBI Taxonomy" id="2729598"/>
    <lineage>
        <taxon>Bacteria</taxon>
        <taxon>Pseudomonadati</taxon>
        <taxon>Pseudomonadota</taxon>
        <taxon>Alphaproteobacteria</taxon>
        <taxon>Rhodospirillales</taxon>
        <taxon>Rhodospirillaceae</taxon>
        <taxon>Pacificispira</taxon>
    </lineage>
</organism>
<evidence type="ECO:0000259" key="7">
    <source>
        <dbReference type="PROSITE" id="PS50893"/>
    </source>
</evidence>
<keyword evidence="5" id="KW-1278">Translocase</keyword>
<keyword evidence="3" id="KW-0201">Cytochrome c-type biogenesis</keyword>
<comment type="caution">
    <text evidence="8">The sequence shown here is derived from an EMBL/GenBank/DDBJ whole genome shotgun (WGS) entry which is preliminary data.</text>
</comment>
<evidence type="ECO:0000256" key="1">
    <source>
        <dbReference type="ARBA" id="ARBA00022448"/>
    </source>
</evidence>
<dbReference type="GO" id="GO:0022857">
    <property type="term" value="F:transmembrane transporter activity"/>
    <property type="evidence" value="ECO:0007669"/>
    <property type="project" value="InterPro"/>
</dbReference>
<feature type="domain" description="ABC transporter" evidence="7">
    <location>
        <begin position="4"/>
        <end position="205"/>
    </location>
</feature>
<evidence type="ECO:0000256" key="4">
    <source>
        <dbReference type="ARBA" id="ARBA00022840"/>
    </source>
</evidence>
<protein>
    <submittedName>
        <fullName evidence="8">Heme ABC exporter ATP-binding protein CcmA</fullName>
    </submittedName>
</protein>
<accession>A0A7Y0HEQ1</accession>
<dbReference type="SUPFAM" id="SSF52540">
    <property type="entry name" value="P-loop containing nucleoside triphosphate hydrolases"/>
    <property type="match status" value="1"/>
</dbReference>
<name>A0A7Y0HEQ1_9PROT</name>
<keyword evidence="4 8" id="KW-0067">ATP-binding</keyword>
<keyword evidence="9" id="KW-1185">Reference proteome</keyword>
<dbReference type="InterPro" id="IPR003439">
    <property type="entry name" value="ABC_transporter-like_ATP-bd"/>
</dbReference>
<evidence type="ECO:0000313" key="8">
    <source>
        <dbReference type="EMBL" id="NMM44945.1"/>
    </source>
</evidence>
<keyword evidence="6" id="KW-0472">Membrane</keyword>
<dbReference type="GO" id="GO:0016887">
    <property type="term" value="F:ATP hydrolysis activity"/>
    <property type="evidence" value="ECO:0007669"/>
    <property type="project" value="InterPro"/>
</dbReference>
<dbReference type="Proteomes" id="UP000539372">
    <property type="component" value="Unassembled WGS sequence"/>
</dbReference>
<dbReference type="PROSITE" id="PS00211">
    <property type="entry name" value="ABC_TRANSPORTER_1"/>
    <property type="match status" value="1"/>
</dbReference>